<evidence type="ECO:0000313" key="1">
    <source>
        <dbReference type="EMBL" id="KAJ8930005.1"/>
    </source>
</evidence>
<proteinExistence type="predicted"/>
<protein>
    <submittedName>
        <fullName evidence="1">Uncharacterized protein</fullName>
    </submittedName>
</protein>
<dbReference type="EMBL" id="JANEYF010004818">
    <property type="protein sequence ID" value="KAJ8930005.1"/>
    <property type="molecule type" value="Genomic_DNA"/>
</dbReference>
<keyword evidence="2" id="KW-1185">Reference proteome</keyword>
<gene>
    <name evidence="1" type="ORF">NQ314_017261</name>
</gene>
<accession>A0AAV8WV92</accession>
<dbReference type="Proteomes" id="UP001162156">
    <property type="component" value="Unassembled WGS sequence"/>
</dbReference>
<sequence length="117" mass="13771">MALKKSSNKPVLQKTRFGWIVSGPINKRQSNLVYTHFNQTLDIQEQLARFWEPEESVPEKSLSKEEIACKSHFVENVKRANDSRFIVALPLKESIEKLGESYDQPEFKKHCRFYERI</sequence>
<name>A0AAV8WV92_9CUCU</name>
<organism evidence="1 2">
    <name type="scientific">Rhamnusium bicolor</name>
    <dbReference type="NCBI Taxonomy" id="1586634"/>
    <lineage>
        <taxon>Eukaryota</taxon>
        <taxon>Metazoa</taxon>
        <taxon>Ecdysozoa</taxon>
        <taxon>Arthropoda</taxon>
        <taxon>Hexapoda</taxon>
        <taxon>Insecta</taxon>
        <taxon>Pterygota</taxon>
        <taxon>Neoptera</taxon>
        <taxon>Endopterygota</taxon>
        <taxon>Coleoptera</taxon>
        <taxon>Polyphaga</taxon>
        <taxon>Cucujiformia</taxon>
        <taxon>Chrysomeloidea</taxon>
        <taxon>Cerambycidae</taxon>
        <taxon>Lepturinae</taxon>
        <taxon>Rhagiini</taxon>
        <taxon>Rhamnusium</taxon>
    </lineage>
</organism>
<dbReference type="AlphaFoldDB" id="A0AAV8WV92"/>
<reference evidence="1" key="1">
    <citation type="journal article" date="2023" name="Insect Mol. Biol.">
        <title>Genome sequencing provides insights into the evolution of gene families encoding plant cell wall-degrading enzymes in longhorned beetles.</title>
        <authorList>
            <person name="Shin N.R."/>
            <person name="Okamura Y."/>
            <person name="Kirsch R."/>
            <person name="Pauchet Y."/>
        </authorList>
    </citation>
    <scope>NUCLEOTIDE SEQUENCE</scope>
    <source>
        <strain evidence="1">RBIC_L_NR</strain>
    </source>
</reference>
<evidence type="ECO:0000313" key="2">
    <source>
        <dbReference type="Proteomes" id="UP001162156"/>
    </source>
</evidence>
<comment type="caution">
    <text evidence="1">The sequence shown here is derived from an EMBL/GenBank/DDBJ whole genome shotgun (WGS) entry which is preliminary data.</text>
</comment>